<keyword evidence="7 8" id="KW-0472">Membrane</keyword>
<feature type="non-terminal residue" evidence="9">
    <location>
        <position position="1"/>
    </location>
</feature>
<dbReference type="RefSeq" id="WP_153347077.1">
    <property type="nucleotide sequence ID" value="NZ_WIVE01000117.1"/>
</dbReference>
<dbReference type="GO" id="GO:0022857">
    <property type="term" value="F:transmembrane transporter activity"/>
    <property type="evidence" value="ECO:0007669"/>
    <property type="project" value="InterPro"/>
</dbReference>
<dbReference type="Proteomes" id="UP000434582">
    <property type="component" value="Unassembled WGS sequence"/>
</dbReference>
<keyword evidence="4" id="KW-1003">Cell membrane</keyword>
<gene>
    <name evidence="9" type="ORF">GHC57_18590</name>
</gene>
<evidence type="ECO:0000313" key="9">
    <source>
        <dbReference type="EMBL" id="MQX38524.1"/>
    </source>
</evidence>
<dbReference type="InterPro" id="IPR000522">
    <property type="entry name" value="ABC_transptr_permease_BtuC"/>
</dbReference>
<organism evidence="9 10">
    <name type="scientific">Roseospira navarrensis</name>
    <dbReference type="NCBI Taxonomy" id="140058"/>
    <lineage>
        <taxon>Bacteria</taxon>
        <taxon>Pseudomonadati</taxon>
        <taxon>Pseudomonadota</taxon>
        <taxon>Alphaproteobacteria</taxon>
        <taxon>Rhodospirillales</taxon>
        <taxon>Rhodospirillaceae</taxon>
        <taxon>Roseospira</taxon>
    </lineage>
</organism>
<evidence type="ECO:0000256" key="5">
    <source>
        <dbReference type="ARBA" id="ARBA00022692"/>
    </source>
</evidence>
<evidence type="ECO:0000256" key="4">
    <source>
        <dbReference type="ARBA" id="ARBA00022475"/>
    </source>
</evidence>
<dbReference type="GO" id="GO:0005886">
    <property type="term" value="C:plasma membrane"/>
    <property type="evidence" value="ECO:0007669"/>
    <property type="project" value="UniProtKB-SubCell"/>
</dbReference>
<evidence type="ECO:0000313" key="10">
    <source>
        <dbReference type="Proteomes" id="UP000434582"/>
    </source>
</evidence>
<dbReference type="SUPFAM" id="SSF81345">
    <property type="entry name" value="ABC transporter involved in vitamin B12 uptake, BtuC"/>
    <property type="match status" value="1"/>
</dbReference>
<comment type="similarity">
    <text evidence="2">Belongs to the binding-protein-dependent transport system permease family. FecCD subfamily.</text>
</comment>
<evidence type="ECO:0000256" key="2">
    <source>
        <dbReference type="ARBA" id="ARBA00007935"/>
    </source>
</evidence>
<dbReference type="Pfam" id="PF01032">
    <property type="entry name" value="FecCD"/>
    <property type="match status" value="1"/>
</dbReference>
<dbReference type="EMBL" id="WIVE01000117">
    <property type="protein sequence ID" value="MQX38524.1"/>
    <property type="molecule type" value="Genomic_DNA"/>
</dbReference>
<feature type="transmembrane region" description="Helical" evidence="8">
    <location>
        <begin position="101"/>
        <end position="119"/>
    </location>
</feature>
<evidence type="ECO:0000256" key="1">
    <source>
        <dbReference type="ARBA" id="ARBA00004651"/>
    </source>
</evidence>
<evidence type="ECO:0000256" key="3">
    <source>
        <dbReference type="ARBA" id="ARBA00022448"/>
    </source>
</evidence>
<dbReference type="OrthoDB" id="9811975at2"/>
<keyword evidence="6 8" id="KW-1133">Transmembrane helix</keyword>
<dbReference type="AlphaFoldDB" id="A0A7X1ZIE2"/>
<evidence type="ECO:0000256" key="8">
    <source>
        <dbReference type="SAM" id="Phobius"/>
    </source>
</evidence>
<evidence type="ECO:0000256" key="7">
    <source>
        <dbReference type="ARBA" id="ARBA00023136"/>
    </source>
</evidence>
<comment type="caution">
    <text evidence="9">The sequence shown here is derived from an EMBL/GenBank/DDBJ whole genome shotgun (WGS) entry which is preliminary data.</text>
</comment>
<sequence>ASTSTWKTGMTEAPQTEFPSLRLLNRLRGGGCDVDSEEARVFGEDAAQMGSQGGPRGVIGARAFVGALSRGVILLSALIGAILLLTSNLAAHVLLSPQEHPVGIVISQAGAILVAVLLIRRGG</sequence>
<comment type="subcellular location">
    <subcellularLocation>
        <location evidence="1">Cell membrane</location>
        <topology evidence="1">Multi-pass membrane protein</topology>
    </subcellularLocation>
</comment>
<accession>A0A7X1ZIE2</accession>
<name>A0A7X1ZIE2_9PROT</name>
<proteinExistence type="inferred from homology"/>
<dbReference type="InterPro" id="IPR037294">
    <property type="entry name" value="ABC_BtuC-like"/>
</dbReference>
<reference evidence="9 10" key="1">
    <citation type="submission" date="2019-10" db="EMBL/GenBank/DDBJ databases">
        <title>Draft whole-genome sequence of the purple nonsulfur photosynthetic bacterium Roseospira navarrensis DSM 15114.</title>
        <authorList>
            <person name="Kyndt J.A."/>
            <person name="Meyer T.E."/>
        </authorList>
    </citation>
    <scope>NUCLEOTIDE SEQUENCE [LARGE SCALE GENOMIC DNA]</scope>
    <source>
        <strain evidence="9 10">DSM 15114</strain>
    </source>
</reference>
<keyword evidence="10" id="KW-1185">Reference proteome</keyword>
<dbReference type="Gene3D" id="1.10.3470.10">
    <property type="entry name" value="ABC transporter involved in vitamin B12 uptake, BtuC"/>
    <property type="match status" value="1"/>
</dbReference>
<keyword evidence="5 8" id="KW-0812">Transmembrane</keyword>
<protein>
    <submittedName>
        <fullName evidence="9">Iron chelate uptake ABC transporter family permease subunit</fullName>
    </submittedName>
</protein>
<evidence type="ECO:0000256" key="6">
    <source>
        <dbReference type="ARBA" id="ARBA00022989"/>
    </source>
</evidence>
<feature type="transmembrane region" description="Helical" evidence="8">
    <location>
        <begin position="72"/>
        <end position="95"/>
    </location>
</feature>
<keyword evidence="3" id="KW-0813">Transport</keyword>